<dbReference type="EMBL" id="AP018881">
    <property type="protein sequence ID" value="BBF90007.1"/>
    <property type="molecule type" value="Genomic_DNA"/>
</dbReference>
<sequence>MDRCVVADRCAAAAGSCWCGYGVGGADLAKLCAVAVAAALQSGCSSGFEVDPWRRVGGEQELQTVACGGGDGAVGLSFETHHGGGVAPSPEFAACAASSCSAEIMVLLLLKRGELLVHHDRPSHHHRRRFPTPQPAEAAAAVEVGWGFQRFRLDSFRLSESFWMRKYNYQNKLSSLLHERERAVFHAELLEIQTLNMSRNYAIME</sequence>
<reference evidence="2" key="2">
    <citation type="submission" date="2018-08" db="EMBL/GenBank/DDBJ databases">
        <title>Oryza rufipogon genomic DNA, chromosome 11, BAC clone:ORUFIa0062M19.</title>
        <authorList>
            <person name="Wu J."/>
            <person name="Kanamori H."/>
        </authorList>
    </citation>
    <scope>NUCLEOTIDE SEQUENCE</scope>
    <source>
        <strain evidence="2">W1943</strain>
    </source>
</reference>
<proteinExistence type="predicted"/>
<reference evidence="1" key="1">
    <citation type="submission" date="2018-08" db="EMBL/GenBank/DDBJ databases">
        <title>Oryza rufipogon genomic DNA, chromosome 11, BAC clone:ORUFIa0004E03.</title>
        <authorList>
            <person name="Wu J."/>
            <person name="Kanamori H."/>
        </authorList>
    </citation>
    <scope>NUCLEOTIDE SEQUENCE</scope>
    <source>
        <strain evidence="1">W1943</strain>
    </source>
</reference>
<gene>
    <name evidence="1" type="primary">ORUFIa0004E03.32</name>
    <name evidence="2" type="synonym">ORUFIa0062M19.7</name>
</gene>
<name>A0A679BAG7_ORYRU</name>
<evidence type="ECO:0000313" key="1">
    <source>
        <dbReference type="EMBL" id="BBF90007.1"/>
    </source>
</evidence>
<dbReference type="EMBL" id="AP018882">
    <property type="protein sequence ID" value="BBF90015.1"/>
    <property type="molecule type" value="Genomic_DNA"/>
</dbReference>
<organism evidence="1">
    <name type="scientific">Oryza rufipogon</name>
    <name type="common">Brownbeard rice</name>
    <name type="synonym">Asian wild rice</name>
    <dbReference type="NCBI Taxonomy" id="4529"/>
    <lineage>
        <taxon>Eukaryota</taxon>
        <taxon>Viridiplantae</taxon>
        <taxon>Streptophyta</taxon>
        <taxon>Embryophyta</taxon>
        <taxon>Tracheophyta</taxon>
        <taxon>Spermatophyta</taxon>
        <taxon>Magnoliopsida</taxon>
        <taxon>Liliopsida</taxon>
        <taxon>Poales</taxon>
        <taxon>Poaceae</taxon>
        <taxon>BOP clade</taxon>
        <taxon>Oryzoideae</taxon>
        <taxon>Oryzeae</taxon>
        <taxon>Oryzinae</taxon>
        <taxon>Oryza</taxon>
    </lineage>
</organism>
<accession>A0A679BAG7</accession>
<dbReference type="AlphaFoldDB" id="A0A679BAG7"/>
<protein>
    <submittedName>
        <fullName evidence="1">Uncharacterized protein</fullName>
    </submittedName>
</protein>
<evidence type="ECO:0000313" key="2">
    <source>
        <dbReference type="EMBL" id="BBF90015.1"/>
    </source>
</evidence>